<organism evidence="1 2">
    <name type="scientific">Lasiosphaeria miniovina</name>
    <dbReference type="NCBI Taxonomy" id="1954250"/>
    <lineage>
        <taxon>Eukaryota</taxon>
        <taxon>Fungi</taxon>
        <taxon>Dikarya</taxon>
        <taxon>Ascomycota</taxon>
        <taxon>Pezizomycotina</taxon>
        <taxon>Sordariomycetes</taxon>
        <taxon>Sordariomycetidae</taxon>
        <taxon>Sordariales</taxon>
        <taxon>Lasiosphaeriaceae</taxon>
        <taxon>Lasiosphaeria</taxon>
    </lineage>
</organism>
<gene>
    <name evidence="1" type="ORF">B0T26DRAFT_874029</name>
</gene>
<dbReference type="GeneID" id="85331292"/>
<dbReference type="AlphaFoldDB" id="A0AA40ADW4"/>
<keyword evidence="2" id="KW-1185">Reference proteome</keyword>
<comment type="caution">
    <text evidence="1">The sequence shown here is derived from an EMBL/GenBank/DDBJ whole genome shotgun (WGS) entry which is preliminary data.</text>
</comment>
<reference evidence="1" key="1">
    <citation type="submission" date="2023-06" db="EMBL/GenBank/DDBJ databases">
        <title>Genome-scale phylogeny and comparative genomics of the fungal order Sordariales.</title>
        <authorList>
            <consortium name="Lawrence Berkeley National Laboratory"/>
            <person name="Hensen N."/>
            <person name="Bonometti L."/>
            <person name="Westerberg I."/>
            <person name="Brannstrom I.O."/>
            <person name="Guillou S."/>
            <person name="Cros-Aarteil S."/>
            <person name="Calhoun S."/>
            <person name="Haridas S."/>
            <person name="Kuo A."/>
            <person name="Mondo S."/>
            <person name="Pangilinan J."/>
            <person name="Riley R."/>
            <person name="LaButti K."/>
            <person name="Andreopoulos B."/>
            <person name="Lipzen A."/>
            <person name="Chen C."/>
            <person name="Yanf M."/>
            <person name="Daum C."/>
            <person name="Ng V."/>
            <person name="Clum A."/>
            <person name="Steindorff A."/>
            <person name="Ohm R."/>
            <person name="Martin F."/>
            <person name="Silar P."/>
            <person name="Natvig D."/>
            <person name="Lalanne C."/>
            <person name="Gautier V."/>
            <person name="Ament-velasquez S.L."/>
            <person name="Kruys A."/>
            <person name="Hutchinson M.I."/>
            <person name="Powell A.J."/>
            <person name="Barry K."/>
            <person name="Miller A.N."/>
            <person name="Grigoriev I.V."/>
            <person name="Debuchy R."/>
            <person name="Gladieux P."/>
            <person name="Thoren M.H."/>
            <person name="Johannesson H."/>
        </authorList>
    </citation>
    <scope>NUCLEOTIDE SEQUENCE</scope>
    <source>
        <strain evidence="1">SMH2392-1A</strain>
    </source>
</reference>
<proteinExistence type="predicted"/>
<protein>
    <submittedName>
        <fullName evidence="1">Uncharacterized protein</fullName>
    </submittedName>
</protein>
<dbReference type="EMBL" id="JAUIRO010000005">
    <property type="protein sequence ID" value="KAK0714053.1"/>
    <property type="molecule type" value="Genomic_DNA"/>
</dbReference>
<dbReference type="RefSeq" id="XP_060295375.1">
    <property type="nucleotide sequence ID" value="XM_060448022.1"/>
</dbReference>
<name>A0AA40ADW4_9PEZI</name>
<evidence type="ECO:0000313" key="2">
    <source>
        <dbReference type="Proteomes" id="UP001172101"/>
    </source>
</evidence>
<accession>A0AA40ADW4</accession>
<evidence type="ECO:0000313" key="1">
    <source>
        <dbReference type="EMBL" id="KAK0714053.1"/>
    </source>
</evidence>
<sequence>MESANITAWELQIGGELEREATRMLLVARGTGHPHAHIFRVHNHNHGEANIDDCLVVDARWFGSHMHEDDRARSLARLWTRNNWSRHLAADSSFCPGLLDNDTQAAICRALDRHFLVQASLETFSLVRRLFKDGEADPSLGPSAAATAALVGNLQTLLANNPNPENNAERELRGIADACLASSKKLIAEIDNTVTEANALRARDEFHVLNNSLKNFILRYSDGMTEISALLEAIRSQVKLEFFQVRIDQERRRLLGSIKYPGMKERRNSISQHHKDTFEWTFPGQNDKTDVDDQKKTRWNSFTDWIKSDDNIY</sequence>
<dbReference type="Proteomes" id="UP001172101">
    <property type="component" value="Unassembled WGS sequence"/>
</dbReference>